<dbReference type="OrthoDB" id="20828at2759"/>
<feature type="compositionally biased region" description="Low complexity" evidence="8">
    <location>
        <begin position="1524"/>
        <end position="1564"/>
    </location>
</feature>
<reference evidence="10 11" key="1">
    <citation type="journal article" date="2019" name="Nat. Ecol. Evol.">
        <title>Megaphylogeny resolves global patterns of mushroom evolution.</title>
        <authorList>
            <person name="Varga T."/>
            <person name="Krizsan K."/>
            <person name="Foldi C."/>
            <person name="Dima B."/>
            <person name="Sanchez-Garcia M."/>
            <person name="Sanchez-Ramirez S."/>
            <person name="Szollosi G.J."/>
            <person name="Szarkandi J.G."/>
            <person name="Papp V."/>
            <person name="Albert L."/>
            <person name="Andreopoulos W."/>
            <person name="Angelini C."/>
            <person name="Antonin V."/>
            <person name="Barry K.W."/>
            <person name="Bougher N.L."/>
            <person name="Buchanan P."/>
            <person name="Buyck B."/>
            <person name="Bense V."/>
            <person name="Catcheside P."/>
            <person name="Chovatia M."/>
            <person name="Cooper J."/>
            <person name="Damon W."/>
            <person name="Desjardin D."/>
            <person name="Finy P."/>
            <person name="Geml J."/>
            <person name="Haridas S."/>
            <person name="Hughes K."/>
            <person name="Justo A."/>
            <person name="Karasinski D."/>
            <person name="Kautmanova I."/>
            <person name="Kiss B."/>
            <person name="Kocsube S."/>
            <person name="Kotiranta H."/>
            <person name="LaButti K.M."/>
            <person name="Lechner B.E."/>
            <person name="Liimatainen K."/>
            <person name="Lipzen A."/>
            <person name="Lukacs Z."/>
            <person name="Mihaltcheva S."/>
            <person name="Morgado L.N."/>
            <person name="Niskanen T."/>
            <person name="Noordeloos M.E."/>
            <person name="Ohm R.A."/>
            <person name="Ortiz-Santana B."/>
            <person name="Ovrebo C."/>
            <person name="Racz N."/>
            <person name="Riley R."/>
            <person name="Savchenko A."/>
            <person name="Shiryaev A."/>
            <person name="Soop K."/>
            <person name="Spirin V."/>
            <person name="Szebenyi C."/>
            <person name="Tomsovsky M."/>
            <person name="Tulloss R.E."/>
            <person name="Uehling J."/>
            <person name="Grigoriev I.V."/>
            <person name="Vagvolgyi C."/>
            <person name="Papp T."/>
            <person name="Martin F.M."/>
            <person name="Miettinen O."/>
            <person name="Hibbett D.S."/>
            <person name="Nagy L.G."/>
        </authorList>
    </citation>
    <scope>NUCLEOTIDE SEQUENCE [LARGE SCALE GENOMIC DNA]</scope>
    <source>
        <strain evidence="10 11">CBS 121175</strain>
    </source>
</reference>
<sequence length="1632" mass="183678">MGDKKDDTPATSELQLYESQPPKWLPTTHGGADLGYPGFYPPRPGQDEDVLSASSVKNGFVLPQPVSVETFSAQSMINEKLRGGDTLFKLEDLMNEVFIRRADHTPHIPPSSFRMPTRVTLNEPKRQAWFADLANPEVPLYKLGKSVPHGAKGHDLLDLLQSHDVAIPRAVWVLRVFGANETAGLRNRPSYNPTQYSVEWANVVTGYLKKQLYEIALPSAPRPGLNIKQTFKGVLSEHESRERWISRFAYSLKLLRTFYHEGLVDGKTFLAWLVQQMAVCNLAQAGFITRLVDEYLDDILEIRPLARPLAEACLSKVAEIKNTSAQDILVHTELLLKTLLQRLCLGIPDVFIGPRIWVNYSALVEKTMSENLLDLPVHSNDQQLRQNAEQIQGALINNMVDIRKRNEALSFRNCPPKVSAKLSIAVSGVKLLNSLSSDTPLSNVVYFDTDAPSDSFGEKLDMLLTWSVTPLQYGNHRPLATVTLIQQWCTRACERATRRGHQHPYEFLQDHLFEWLDTSDVANEPGNIQTVALLYGKLVKLELFSYPNYIQRLIARGETGLASTDATPSRHRKFLSWIPLLNSTPSLIYQRKVTLYGARVRESPEERTEKEIRREIRAILPELFGGSAAKGWPSTTALLDDCKSLVAASRYEQVRTFRQWLLPAFQKAVAASNDHAVLLRAYNTCIELMDYAKCFNSILEMALCMSRHSLDVESLTGVIDTFQRFATIWTCMDATSKIMQALDITYQRWKGKGLQSRGLLSLLLEFDNGQYLPQSSRDQIIADMSAFINALHPVSENPGQVPSTLPEVHSLAFDSTPDAPSTLANSLWIKYRTSQDWAAKAWENTIASLQTLGPTIQDKQEGRVVGLRYANFLWKVDQHLPTGLDEYVLRWLATVGTRDMPLLQPATWSLLESILIFLVIQGSLKTTTILSGLVYPAWQLAASTTVTADSPLFAYLRSAHALFQQLLLQYSANDDGAYPRDIFDIQRLRTRRRTVYYEPHFSKLVDMIPLLIYLDAIETLPQELREEMSSLRWKLCQDRRFRQGAYRNLDVIRAAFETSPYLMNADFENLRKDAVAGLRMILWDSVDDGDFDEWPEVSSDSLLSPWKLAATTIQMQFQVKQLGRALGQENTHELANYNLDKLILKLFQHTKTAEEAYYVGEMTRGADLTVAMKFIKAGLNFMKDIIWEAQTEEESFTGSLKRLGELLRILIHVTAPFRDQPTTAFALDSSLQEQFLQVLRSRISFLEGSILSVAQQTHTQIDNLMLLVRLLQFILNFREPSWSPAMKETGRELAAILYRLVIHFGSGSHINDCVVPILMDTLFFIYDGAEMAPDPRAPSYDPFKHYPDATASSLSPDLPAEYRRQILTLITRHPTISTVSNLATAYRDSQGALIHTGPVANRPWEWVENLGEPTLDFKEEDEGRTRFRNKDSVKNSGSLPLELFGARLTSDSIVNNLSESHAMDNNLRIFEDGLSSESMFARDWRESRCSVNRDDIGDLLRAKFEGSQGVHSMNTDIMKLEYTSRGSPASSGSVSRSSARLSGSSRRQSPSQASRMSTSTMSDSMDVDAIASAMNKGGISKRKVDEEDEFEMDSGSMGVSPTTNKRTRAGKAPAGKSMKPPAAKTRASARKR</sequence>
<feature type="compositionally biased region" description="Polar residues" evidence="8">
    <location>
        <begin position="9"/>
        <end position="18"/>
    </location>
</feature>
<dbReference type="PANTHER" id="PTHR46567:SF1">
    <property type="entry name" value="MEDIATOR OF RNA POLYMERASE II TRANSCRIPTION SUBUNIT 12"/>
    <property type="match status" value="1"/>
</dbReference>
<comment type="similarity">
    <text evidence="2">Belongs to the Mediator complex subunit 12 family.</text>
</comment>
<keyword evidence="6" id="KW-0539">Nucleus</keyword>
<dbReference type="Proteomes" id="UP000307440">
    <property type="component" value="Unassembled WGS sequence"/>
</dbReference>
<evidence type="ECO:0000313" key="10">
    <source>
        <dbReference type="EMBL" id="TFK25548.1"/>
    </source>
</evidence>
<dbReference type="GO" id="GO:0006357">
    <property type="term" value="P:regulation of transcription by RNA polymerase II"/>
    <property type="evidence" value="ECO:0007669"/>
    <property type="project" value="InterPro"/>
</dbReference>
<proteinExistence type="inferred from homology"/>
<feature type="region of interest" description="Disordered" evidence="8">
    <location>
        <begin position="1"/>
        <end position="47"/>
    </location>
</feature>
<keyword evidence="11" id="KW-1185">Reference proteome</keyword>
<organism evidence="10 11">
    <name type="scientific">Coprinopsis marcescibilis</name>
    <name type="common">Agaric fungus</name>
    <name type="synonym">Psathyrella marcescibilis</name>
    <dbReference type="NCBI Taxonomy" id="230819"/>
    <lineage>
        <taxon>Eukaryota</taxon>
        <taxon>Fungi</taxon>
        <taxon>Dikarya</taxon>
        <taxon>Basidiomycota</taxon>
        <taxon>Agaricomycotina</taxon>
        <taxon>Agaricomycetes</taxon>
        <taxon>Agaricomycetidae</taxon>
        <taxon>Agaricales</taxon>
        <taxon>Agaricineae</taxon>
        <taxon>Psathyrellaceae</taxon>
        <taxon>Coprinopsis</taxon>
    </lineage>
</organism>
<evidence type="ECO:0000256" key="6">
    <source>
        <dbReference type="ARBA" id="ARBA00023242"/>
    </source>
</evidence>
<accession>A0A5C3LB91</accession>
<dbReference type="EMBL" id="ML210185">
    <property type="protein sequence ID" value="TFK25548.1"/>
    <property type="molecule type" value="Genomic_DNA"/>
</dbReference>
<comment type="subcellular location">
    <subcellularLocation>
        <location evidence="1">Nucleus</location>
    </subcellularLocation>
</comment>
<evidence type="ECO:0000256" key="8">
    <source>
        <dbReference type="SAM" id="MobiDB-lite"/>
    </source>
</evidence>
<feature type="domain" description="Mediator complex subunit Med12" evidence="9">
    <location>
        <begin position="112"/>
        <end position="175"/>
    </location>
</feature>
<dbReference type="Pfam" id="PF09497">
    <property type="entry name" value="Med12"/>
    <property type="match status" value="1"/>
</dbReference>
<name>A0A5C3LB91_COPMA</name>
<evidence type="ECO:0000313" key="11">
    <source>
        <dbReference type="Proteomes" id="UP000307440"/>
    </source>
</evidence>
<evidence type="ECO:0000256" key="4">
    <source>
        <dbReference type="ARBA" id="ARBA00023015"/>
    </source>
</evidence>
<evidence type="ECO:0000256" key="7">
    <source>
        <dbReference type="ARBA" id="ARBA00032010"/>
    </source>
</evidence>
<dbReference type="PANTHER" id="PTHR46567">
    <property type="entry name" value="MEDIATOR OF RNA POLYMERASE II TRANSCRIPTION SUBUNIT 12"/>
    <property type="match status" value="1"/>
</dbReference>
<evidence type="ECO:0000256" key="1">
    <source>
        <dbReference type="ARBA" id="ARBA00004123"/>
    </source>
</evidence>
<keyword evidence="4" id="KW-0805">Transcription regulation</keyword>
<evidence type="ECO:0000259" key="9">
    <source>
        <dbReference type="SMART" id="SM01281"/>
    </source>
</evidence>
<dbReference type="GO" id="GO:0003712">
    <property type="term" value="F:transcription coregulator activity"/>
    <property type="evidence" value="ECO:0007669"/>
    <property type="project" value="InterPro"/>
</dbReference>
<evidence type="ECO:0000256" key="3">
    <source>
        <dbReference type="ARBA" id="ARBA00019622"/>
    </source>
</evidence>
<feature type="region of interest" description="Disordered" evidence="8">
    <location>
        <begin position="1523"/>
        <end position="1632"/>
    </location>
</feature>
<protein>
    <recommendedName>
        <fullName evidence="3">Mediator of RNA polymerase II transcription subunit 12</fullName>
    </recommendedName>
    <alternativeName>
        <fullName evidence="7">Mediator complex subunit 12</fullName>
    </alternativeName>
</protein>
<dbReference type="SMART" id="SM01281">
    <property type="entry name" value="Med12"/>
    <property type="match status" value="1"/>
</dbReference>
<evidence type="ECO:0000256" key="5">
    <source>
        <dbReference type="ARBA" id="ARBA00023163"/>
    </source>
</evidence>
<dbReference type="GO" id="GO:0016592">
    <property type="term" value="C:mediator complex"/>
    <property type="evidence" value="ECO:0007669"/>
    <property type="project" value="InterPro"/>
</dbReference>
<evidence type="ECO:0000256" key="2">
    <source>
        <dbReference type="ARBA" id="ARBA00010289"/>
    </source>
</evidence>
<dbReference type="InterPro" id="IPR019035">
    <property type="entry name" value="Mediator_Med12"/>
</dbReference>
<keyword evidence="5" id="KW-0804">Transcription</keyword>
<dbReference type="STRING" id="230819.A0A5C3LB91"/>
<gene>
    <name evidence="10" type="ORF">FA15DRAFT_693754</name>
</gene>